<evidence type="ECO:0000313" key="1">
    <source>
        <dbReference type="EMBL" id="MEI7063341.1"/>
    </source>
</evidence>
<keyword evidence="2" id="KW-1185">Reference proteome</keyword>
<dbReference type="EMBL" id="JBBBOO010000003">
    <property type="protein sequence ID" value="MEI7063341.1"/>
    <property type="molecule type" value="Genomic_DNA"/>
</dbReference>
<gene>
    <name evidence="1" type="ORF">WCU84_06640</name>
</gene>
<organism evidence="1 2">
    <name type="scientific">Dickeya chrysanthemi</name>
    <name type="common">Pectobacterium chrysanthemi</name>
    <name type="synonym">Erwinia chrysanthemi</name>
    <dbReference type="NCBI Taxonomy" id="556"/>
    <lineage>
        <taxon>Bacteria</taxon>
        <taxon>Pseudomonadati</taxon>
        <taxon>Pseudomonadota</taxon>
        <taxon>Gammaproteobacteria</taxon>
        <taxon>Enterobacterales</taxon>
        <taxon>Pectobacteriaceae</taxon>
        <taxon>Dickeya</taxon>
    </lineage>
</organism>
<dbReference type="Proteomes" id="UP001359469">
    <property type="component" value="Unassembled WGS sequence"/>
</dbReference>
<name>A0ABU8JIR6_DICCH</name>
<protein>
    <recommendedName>
        <fullName evidence="3">Transposase</fullName>
    </recommendedName>
</protein>
<sequence length="77" mass="8650">MPELLTRVVEANGGLARWKKRHETLSTAIVTGSALWALKGLVQDVSRKGWRQPGRCHPYNAGYSPGEHELRRWKAGL</sequence>
<evidence type="ECO:0008006" key="3">
    <source>
        <dbReference type="Google" id="ProtNLM"/>
    </source>
</evidence>
<comment type="caution">
    <text evidence="1">The sequence shown here is derived from an EMBL/GenBank/DDBJ whole genome shotgun (WGS) entry which is preliminary data.</text>
</comment>
<dbReference type="RefSeq" id="WP_196808435.1">
    <property type="nucleotide sequence ID" value="NZ_JAFCAF010000006.1"/>
</dbReference>
<accession>A0ABU8JIR6</accession>
<evidence type="ECO:0000313" key="2">
    <source>
        <dbReference type="Proteomes" id="UP001359469"/>
    </source>
</evidence>
<proteinExistence type="predicted"/>
<reference evidence="1 2" key="1">
    <citation type="submission" date="2024-03" db="EMBL/GenBank/DDBJ databases">
        <title>Analysis of soft rot Pectobacteriaceae population diversity in US potato growing regions between 2016 and 2022.</title>
        <authorList>
            <person name="Ma X."/>
            <person name="Zhang X."/>
            <person name="Stodghill P."/>
            <person name="Rioux R."/>
            <person name="Babler B."/>
            <person name="Shrestha S."/>
            <person name="Babler B."/>
            <person name="Rivedal H."/>
            <person name="Frost K."/>
            <person name="Hao J."/>
            <person name="Secor G."/>
            <person name="Swingle B."/>
        </authorList>
    </citation>
    <scope>NUCLEOTIDE SEQUENCE [LARGE SCALE GENOMIC DNA]</scope>
    <source>
        <strain evidence="1 2">SR64</strain>
    </source>
</reference>